<name>A0A1V0RTI2_9RHOB</name>
<dbReference type="PROSITE" id="PS00211">
    <property type="entry name" value="ABC_TRANSPORTER_1"/>
    <property type="match status" value="1"/>
</dbReference>
<dbReference type="NCBIfam" id="TIGR01187">
    <property type="entry name" value="potA"/>
    <property type="match status" value="1"/>
</dbReference>
<dbReference type="OrthoDB" id="9802264at2"/>
<keyword evidence="11" id="KW-1185">Reference proteome</keyword>
<dbReference type="GO" id="GO:0005524">
    <property type="term" value="F:ATP binding"/>
    <property type="evidence" value="ECO:0007669"/>
    <property type="project" value="UniProtKB-KW"/>
</dbReference>
<keyword evidence="5 8" id="KW-0067">ATP-binding</keyword>
<dbReference type="InterPro" id="IPR003593">
    <property type="entry name" value="AAA+_ATPase"/>
</dbReference>
<dbReference type="InterPro" id="IPR027417">
    <property type="entry name" value="P-loop_NTPase"/>
</dbReference>
<dbReference type="FunFam" id="3.40.50.300:FF:000133">
    <property type="entry name" value="Spermidine/putrescine import ATP-binding protein PotA"/>
    <property type="match status" value="1"/>
</dbReference>
<dbReference type="GO" id="GO:0015847">
    <property type="term" value="P:putrescine transport"/>
    <property type="evidence" value="ECO:0007669"/>
    <property type="project" value="UniProtKB-ARBA"/>
</dbReference>
<dbReference type="InterPro" id="IPR017871">
    <property type="entry name" value="ABC_transporter-like_CS"/>
</dbReference>
<evidence type="ECO:0000313" key="11">
    <source>
        <dbReference type="Proteomes" id="UP000192273"/>
    </source>
</evidence>
<dbReference type="InterPro" id="IPR050093">
    <property type="entry name" value="ABC_SmlMolc_Importer"/>
</dbReference>
<accession>A0A1V0RTI2</accession>
<gene>
    <name evidence="8 10" type="primary">potA</name>
    <name evidence="10" type="ORF">ROSMUCSMR3_03634</name>
</gene>
<evidence type="ECO:0000256" key="4">
    <source>
        <dbReference type="ARBA" id="ARBA00022741"/>
    </source>
</evidence>
<dbReference type="EMBL" id="CP020474">
    <property type="protein sequence ID" value="ARE85087.1"/>
    <property type="molecule type" value="Genomic_DNA"/>
</dbReference>
<dbReference type="InterPro" id="IPR013611">
    <property type="entry name" value="Transp-assoc_OB_typ2"/>
</dbReference>
<dbReference type="GO" id="GO:0016887">
    <property type="term" value="F:ATP hydrolysis activity"/>
    <property type="evidence" value="ECO:0007669"/>
    <property type="project" value="InterPro"/>
</dbReference>
<dbReference type="KEGG" id="rmm:ROSMUCSMR3_03634"/>
<evidence type="ECO:0000256" key="7">
    <source>
        <dbReference type="ARBA" id="ARBA00023136"/>
    </source>
</evidence>
<dbReference type="Gene3D" id="2.40.50.100">
    <property type="match status" value="1"/>
</dbReference>
<keyword evidence="3" id="KW-0997">Cell inner membrane</keyword>
<keyword evidence="7 8" id="KW-0472">Membrane</keyword>
<protein>
    <recommendedName>
        <fullName evidence="8">Spermidine/putrescine import ATP-binding protein PotA</fullName>
        <ecNumber evidence="8">7.6.2.11</ecNumber>
    </recommendedName>
</protein>
<dbReference type="AlphaFoldDB" id="A0A1V0RTI2"/>
<comment type="function">
    <text evidence="8">Part of the ABC transporter complex PotABCD involved in spermidine/putrescine import. Responsible for energy coupling to the transport system.</text>
</comment>
<dbReference type="EC" id="7.6.2.11" evidence="8"/>
<reference evidence="10 11" key="1">
    <citation type="submission" date="2017-03" db="EMBL/GenBank/DDBJ databases">
        <title>Genome Sequence of Roseovarius mucosus strain SMR3 Isolated from a culture of the Diatom Skeletonema marinoi.</title>
        <authorList>
            <person name="Topel M."/>
            <person name="Pinder M."/>
            <person name="Johansson O.N."/>
            <person name="Kourtchenko O."/>
            <person name="Godhe A."/>
            <person name="Clarke A.K."/>
        </authorList>
    </citation>
    <scope>NUCLEOTIDE SEQUENCE [LARGE SCALE GENOMIC DNA]</scope>
    <source>
        <strain evidence="10 11">SMR3</strain>
    </source>
</reference>
<dbReference type="Proteomes" id="UP000192273">
    <property type="component" value="Chromosome"/>
</dbReference>
<proteinExistence type="inferred from homology"/>
<dbReference type="GO" id="GO:0043190">
    <property type="term" value="C:ATP-binding cassette (ABC) transporter complex"/>
    <property type="evidence" value="ECO:0007669"/>
    <property type="project" value="InterPro"/>
</dbReference>
<evidence type="ECO:0000256" key="8">
    <source>
        <dbReference type="RuleBase" id="RU364083"/>
    </source>
</evidence>
<dbReference type="GO" id="GO:0015417">
    <property type="term" value="F:ABC-type polyamine transporter activity"/>
    <property type="evidence" value="ECO:0007669"/>
    <property type="project" value="UniProtKB-EC"/>
</dbReference>
<dbReference type="PANTHER" id="PTHR42781:SF5">
    <property type="entry name" value="PUTRESCINE TRANSPORT ATP-BINDING PROTEIN POTG"/>
    <property type="match status" value="1"/>
</dbReference>
<comment type="similarity">
    <text evidence="8">Belongs to the ABC transporter superfamily. Spermidine/putrescine importer (TC 3.A.1.11.1) family.</text>
</comment>
<keyword evidence="4 8" id="KW-0547">Nucleotide-binding</keyword>
<sequence length="367" mass="40234">MTPSDRFISIRNVSKRFGAFTAIEEVSMDIAQGEFFSLLGASGCGKTTLLRMLAGFESTSNGEIFIDDQPMSDVPPHHRPVNMVFQSYAIFPHLNVRDNIAYGLRKQKLTAARRAEMVEEMLDLIKLPGYGSRKANELSGGQRQRIALARALILRPKVLLLDEPLGALDKQLREQMQLELRALQRQVGITFVFVTHDQEEALTLSDRIAVMSGGKVLQVDTPAGLYEAPRTRAVASFIGNMNFFHGTVRRNGSAMAAIEAEGLGTIPMATAQLTKPDGAPVHIGLRPEKFSLSPTRPEAGLAVEGRLRTAAYMGERSQYYLSIPGKAEPVAVSAPNTDRRMGADDLPEGQALWLSWSPEAIVILDTD</sequence>
<keyword evidence="6 8" id="KW-1278">Translocase</keyword>
<keyword evidence="10" id="KW-0378">Hydrolase</keyword>
<dbReference type="SUPFAM" id="SSF52540">
    <property type="entry name" value="P-loop containing nucleoside triphosphate hydrolases"/>
    <property type="match status" value="1"/>
</dbReference>
<evidence type="ECO:0000256" key="3">
    <source>
        <dbReference type="ARBA" id="ARBA00022519"/>
    </source>
</evidence>
<dbReference type="InterPro" id="IPR005893">
    <property type="entry name" value="PotA-like"/>
</dbReference>
<dbReference type="Gene3D" id="3.40.50.300">
    <property type="entry name" value="P-loop containing nucleotide triphosphate hydrolases"/>
    <property type="match status" value="1"/>
</dbReference>
<dbReference type="SMART" id="SM00382">
    <property type="entry name" value="AAA"/>
    <property type="match status" value="1"/>
</dbReference>
<keyword evidence="2 8" id="KW-1003">Cell membrane</keyword>
<feature type="domain" description="ABC transporter" evidence="9">
    <location>
        <begin position="8"/>
        <end position="238"/>
    </location>
</feature>
<keyword evidence="1 8" id="KW-0813">Transport</keyword>
<dbReference type="Pfam" id="PF08402">
    <property type="entry name" value="TOBE_2"/>
    <property type="match status" value="1"/>
</dbReference>
<dbReference type="InterPro" id="IPR003439">
    <property type="entry name" value="ABC_transporter-like_ATP-bd"/>
</dbReference>
<evidence type="ECO:0000256" key="5">
    <source>
        <dbReference type="ARBA" id="ARBA00022840"/>
    </source>
</evidence>
<dbReference type="SUPFAM" id="SSF50331">
    <property type="entry name" value="MOP-like"/>
    <property type="match status" value="1"/>
</dbReference>
<evidence type="ECO:0000256" key="1">
    <source>
        <dbReference type="ARBA" id="ARBA00022448"/>
    </source>
</evidence>
<dbReference type="PANTHER" id="PTHR42781">
    <property type="entry name" value="SPERMIDINE/PUTRESCINE IMPORT ATP-BINDING PROTEIN POTA"/>
    <property type="match status" value="1"/>
</dbReference>
<dbReference type="PROSITE" id="PS50893">
    <property type="entry name" value="ABC_TRANSPORTER_2"/>
    <property type="match status" value="1"/>
</dbReference>
<organism evidence="10 11">
    <name type="scientific">Roseovarius mucosus</name>
    <dbReference type="NCBI Taxonomy" id="215743"/>
    <lineage>
        <taxon>Bacteria</taxon>
        <taxon>Pseudomonadati</taxon>
        <taxon>Pseudomonadota</taxon>
        <taxon>Alphaproteobacteria</taxon>
        <taxon>Rhodobacterales</taxon>
        <taxon>Roseobacteraceae</taxon>
        <taxon>Roseovarius</taxon>
    </lineage>
</organism>
<comment type="catalytic activity">
    <reaction evidence="8">
        <text>ATP + H2O + polyamine-[polyamine-binding protein]Side 1 = ADP + phosphate + polyamineSide 2 + [polyamine-binding protein]Side 1.</text>
        <dbReference type="EC" id="7.6.2.11"/>
    </reaction>
</comment>
<comment type="subunit">
    <text evidence="8">The complex is composed of two ATP-binding proteins (PotA), two transmembrane proteins (PotB and PotC) and a solute-binding protein (PotD).</text>
</comment>
<evidence type="ECO:0000259" key="9">
    <source>
        <dbReference type="PROSITE" id="PS50893"/>
    </source>
</evidence>
<dbReference type="Pfam" id="PF00005">
    <property type="entry name" value="ABC_tran"/>
    <property type="match status" value="1"/>
</dbReference>
<dbReference type="InterPro" id="IPR008995">
    <property type="entry name" value="Mo/tungstate-bd_C_term_dom"/>
</dbReference>
<evidence type="ECO:0000256" key="6">
    <source>
        <dbReference type="ARBA" id="ARBA00022967"/>
    </source>
</evidence>
<dbReference type="RefSeq" id="WP_081508241.1">
    <property type="nucleotide sequence ID" value="NZ_CP020474.1"/>
</dbReference>
<evidence type="ECO:0000313" key="10">
    <source>
        <dbReference type="EMBL" id="ARE85087.1"/>
    </source>
</evidence>
<evidence type="ECO:0000256" key="2">
    <source>
        <dbReference type="ARBA" id="ARBA00022475"/>
    </source>
</evidence>